<protein>
    <submittedName>
        <fullName evidence="1">Uncharacterized protein</fullName>
    </submittedName>
</protein>
<dbReference type="EMBL" id="DUZY01000004">
    <property type="protein sequence ID" value="DAD36203.1"/>
    <property type="molecule type" value="Genomic_DNA"/>
</dbReference>
<accession>A0A822YVQ5</accession>
<sequence length="91" mass="10073">MKNSTEFTSNSLAIVSKILTLLENLDIHRKLLDVGSDSNEFPAWMHPGDRRLLQETVLWIRLVIHAHTNSTSCPCGCTPSIRDGTGLGRGE</sequence>
<dbReference type="AlphaFoldDB" id="A0A822YVQ5"/>
<evidence type="ECO:0000313" key="2">
    <source>
        <dbReference type="Proteomes" id="UP000607653"/>
    </source>
</evidence>
<dbReference type="Proteomes" id="UP000607653">
    <property type="component" value="Unassembled WGS sequence"/>
</dbReference>
<organism evidence="1 2">
    <name type="scientific">Nelumbo nucifera</name>
    <name type="common">Sacred lotus</name>
    <dbReference type="NCBI Taxonomy" id="4432"/>
    <lineage>
        <taxon>Eukaryota</taxon>
        <taxon>Viridiplantae</taxon>
        <taxon>Streptophyta</taxon>
        <taxon>Embryophyta</taxon>
        <taxon>Tracheophyta</taxon>
        <taxon>Spermatophyta</taxon>
        <taxon>Magnoliopsida</taxon>
        <taxon>Proteales</taxon>
        <taxon>Nelumbonaceae</taxon>
        <taxon>Nelumbo</taxon>
    </lineage>
</organism>
<evidence type="ECO:0000313" key="1">
    <source>
        <dbReference type="EMBL" id="DAD36203.1"/>
    </source>
</evidence>
<proteinExistence type="predicted"/>
<name>A0A822YVQ5_NELNU</name>
<comment type="caution">
    <text evidence="1">The sequence shown here is derived from an EMBL/GenBank/DDBJ whole genome shotgun (WGS) entry which is preliminary data.</text>
</comment>
<reference evidence="1 2" key="1">
    <citation type="journal article" date="2020" name="Mol. Biol. Evol.">
        <title>Distinct Expression and Methylation Patterns for Genes with Different Fates following a Single Whole-Genome Duplication in Flowering Plants.</title>
        <authorList>
            <person name="Shi T."/>
            <person name="Rahmani R.S."/>
            <person name="Gugger P.F."/>
            <person name="Wang M."/>
            <person name="Li H."/>
            <person name="Zhang Y."/>
            <person name="Li Z."/>
            <person name="Wang Q."/>
            <person name="Van de Peer Y."/>
            <person name="Marchal K."/>
            <person name="Chen J."/>
        </authorList>
    </citation>
    <scope>NUCLEOTIDE SEQUENCE [LARGE SCALE GENOMIC DNA]</scope>
    <source>
        <tissue evidence="1">Leaf</tissue>
    </source>
</reference>
<gene>
    <name evidence="1" type="ORF">HUJ06_006843</name>
</gene>
<keyword evidence="2" id="KW-1185">Reference proteome</keyword>